<accession>A0A4R1S4J7</accession>
<proteinExistence type="predicted"/>
<protein>
    <submittedName>
        <fullName evidence="1">Uncharacterized protein</fullName>
    </submittedName>
</protein>
<dbReference type="EMBL" id="SLUN01000004">
    <property type="protein sequence ID" value="TCL74195.1"/>
    <property type="molecule type" value="Genomic_DNA"/>
</dbReference>
<keyword evidence="2" id="KW-1185">Reference proteome</keyword>
<evidence type="ECO:0000313" key="2">
    <source>
        <dbReference type="Proteomes" id="UP000295008"/>
    </source>
</evidence>
<gene>
    <name evidence="1" type="ORF">EDC14_1004133</name>
</gene>
<reference evidence="1 2" key="1">
    <citation type="submission" date="2019-03" db="EMBL/GenBank/DDBJ databases">
        <title>Genomic Encyclopedia of Type Strains, Phase IV (KMG-IV): sequencing the most valuable type-strain genomes for metagenomic binning, comparative biology and taxonomic classification.</title>
        <authorList>
            <person name="Goeker M."/>
        </authorList>
    </citation>
    <scope>NUCLEOTIDE SEQUENCE [LARGE SCALE GENOMIC DNA]</scope>
    <source>
        <strain evidence="1 2">LX-B</strain>
    </source>
</reference>
<dbReference type="Proteomes" id="UP000295008">
    <property type="component" value="Unassembled WGS sequence"/>
</dbReference>
<comment type="caution">
    <text evidence="1">The sequence shown here is derived from an EMBL/GenBank/DDBJ whole genome shotgun (WGS) entry which is preliminary data.</text>
</comment>
<organism evidence="1 2">
    <name type="scientific">Hydrogenispora ethanolica</name>
    <dbReference type="NCBI Taxonomy" id="1082276"/>
    <lineage>
        <taxon>Bacteria</taxon>
        <taxon>Bacillati</taxon>
        <taxon>Bacillota</taxon>
        <taxon>Hydrogenispora</taxon>
    </lineage>
</organism>
<dbReference type="RefSeq" id="WP_132013188.1">
    <property type="nucleotide sequence ID" value="NZ_SLUN01000004.1"/>
</dbReference>
<name>A0A4R1S4J7_HYDET</name>
<sequence>MRKRIGFICTQCDRRWSAPVDIEYGIINMVHNEDAYCRECGAEGEEADFDERAAMEEYRYEVWKAGRVA</sequence>
<dbReference type="AlphaFoldDB" id="A0A4R1S4J7"/>
<evidence type="ECO:0000313" key="1">
    <source>
        <dbReference type="EMBL" id="TCL74195.1"/>
    </source>
</evidence>